<accession>A0A1G9DC35</accession>
<dbReference type="CDD" id="cd04301">
    <property type="entry name" value="NAT_SF"/>
    <property type="match status" value="1"/>
</dbReference>
<protein>
    <submittedName>
        <fullName evidence="2">Acetyltransferase (GNAT) domain-containing protein</fullName>
    </submittedName>
</protein>
<proteinExistence type="predicted"/>
<dbReference type="PROSITE" id="PS51186">
    <property type="entry name" value="GNAT"/>
    <property type="match status" value="1"/>
</dbReference>
<dbReference type="RefSeq" id="WP_091515307.1">
    <property type="nucleotide sequence ID" value="NZ_FNFH01000006.1"/>
</dbReference>
<organism evidence="2 3">
    <name type="scientific">Microbulbifer yueqingensis</name>
    <dbReference type="NCBI Taxonomy" id="658219"/>
    <lineage>
        <taxon>Bacteria</taxon>
        <taxon>Pseudomonadati</taxon>
        <taxon>Pseudomonadota</taxon>
        <taxon>Gammaproteobacteria</taxon>
        <taxon>Cellvibrionales</taxon>
        <taxon>Microbulbiferaceae</taxon>
        <taxon>Microbulbifer</taxon>
    </lineage>
</organism>
<dbReference type="OrthoDB" id="9775804at2"/>
<dbReference type="PANTHER" id="PTHR43233">
    <property type="entry name" value="FAMILY N-ACETYLTRANSFERASE, PUTATIVE (AFU_ORTHOLOGUE AFUA_6G03350)-RELATED"/>
    <property type="match status" value="1"/>
</dbReference>
<keyword evidence="3" id="KW-1185">Reference proteome</keyword>
<dbReference type="EMBL" id="FNFH01000006">
    <property type="protein sequence ID" value="SDK61377.1"/>
    <property type="molecule type" value="Genomic_DNA"/>
</dbReference>
<reference evidence="3" key="1">
    <citation type="submission" date="2016-10" db="EMBL/GenBank/DDBJ databases">
        <authorList>
            <person name="Varghese N."/>
            <person name="Submissions S."/>
        </authorList>
    </citation>
    <scope>NUCLEOTIDE SEQUENCE [LARGE SCALE GENOMIC DNA]</scope>
    <source>
        <strain evidence="3">CGMCC 1.10658</strain>
    </source>
</reference>
<gene>
    <name evidence="2" type="ORF">SAMN05216212_2725</name>
</gene>
<sequence length="138" mass="15655">MSFEYKINEPVTTDQFVALLKASTLGDRRPIEDRECMEGMIANSNLTVTAWHKNQLIGIARSVTDFNYACYLSDLAVSLEYQKSGIGRRLQILTQEQLGPKCKLILIAAPAANQYYEHIGFDHNPRCWVLERRSSISS</sequence>
<dbReference type="InterPro" id="IPR053144">
    <property type="entry name" value="Acetyltransferase_Butenolide"/>
</dbReference>
<dbReference type="AlphaFoldDB" id="A0A1G9DC35"/>
<dbReference type="Gene3D" id="3.40.630.30">
    <property type="match status" value="1"/>
</dbReference>
<dbReference type="Pfam" id="PF13673">
    <property type="entry name" value="Acetyltransf_10"/>
    <property type="match status" value="1"/>
</dbReference>
<evidence type="ECO:0000313" key="3">
    <source>
        <dbReference type="Proteomes" id="UP000199305"/>
    </source>
</evidence>
<dbReference type="Proteomes" id="UP000199305">
    <property type="component" value="Unassembled WGS sequence"/>
</dbReference>
<keyword evidence="2" id="KW-0808">Transferase</keyword>
<dbReference type="GO" id="GO:0016747">
    <property type="term" value="F:acyltransferase activity, transferring groups other than amino-acyl groups"/>
    <property type="evidence" value="ECO:0007669"/>
    <property type="project" value="InterPro"/>
</dbReference>
<dbReference type="PANTHER" id="PTHR43233:SF1">
    <property type="entry name" value="FAMILY N-ACETYLTRANSFERASE, PUTATIVE (AFU_ORTHOLOGUE AFUA_6G03350)-RELATED"/>
    <property type="match status" value="1"/>
</dbReference>
<evidence type="ECO:0000259" key="1">
    <source>
        <dbReference type="PROSITE" id="PS51186"/>
    </source>
</evidence>
<dbReference type="InterPro" id="IPR000182">
    <property type="entry name" value="GNAT_dom"/>
</dbReference>
<feature type="domain" description="N-acetyltransferase" evidence="1">
    <location>
        <begin position="3"/>
        <end position="138"/>
    </location>
</feature>
<dbReference type="InterPro" id="IPR016181">
    <property type="entry name" value="Acyl_CoA_acyltransferase"/>
</dbReference>
<dbReference type="STRING" id="658219.SAMN05216212_2725"/>
<name>A0A1G9DC35_9GAMM</name>
<dbReference type="SUPFAM" id="SSF55729">
    <property type="entry name" value="Acyl-CoA N-acyltransferases (Nat)"/>
    <property type="match status" value="1"/>
</dbReference>
<evidence type="ECO:0000313" key="2">
    <source>
        <dbReference type="EMBL" id="SDK61377.1"/>
    </source>
</evidence>